<dbReference type="AlphaFoldDB" id="A0A8H7S592"/>
<reference evidence="10 11" key="1">
    <citation type="submission" date="2020-12" db="EMBL/GenBank/DDBJ databases">
        <title>Metabolic potential, ecology and presence of endohyphal bacteria is reflected in genomic diversity of Mucoromycotina.</title>
        <authorList>
            <person name="Muszewska A."/>
            <person name="Okrasinska A."/>
            <person name="Steczkiewicz K."/>
            <person name="Drgas O."/>
            <person name="Orlowska M."/>
            <person name="Perlinska-Lenart U."/>
            <person name="Aleksandrzak-Piekarczyk T."/>
            <person name="Szatraj K."/>
            <person name="Zielenkiewicz U."/>
            <person name="Pilsyk S."/>
            <person name="Malc E."/>
            <person name="Mieczkowski P."/>
            <person name="Kruszewska J.S."/>
            <person name="Biernat P."/>
            <person name="Pawlowska J."/>
        </authorList>
    </citation>
    <scope>NUCLEOTIDE SEQUENCE [LARGE SCALE GENOMIC DNA]</scope>
    <source>
        <strain evidence="10 11">CBS 142.35</strain>
    </source>
</reference>
<dbReference type="GO" id="GO:0031201">
    <property type="term" value="C:SNARE complex"/>
    <property type="evidence" value="ECO:0007669"/>
    <property type="project" value="TreeGrafter"/>
</dbReference>
<dbReference type="CDD" id="cd15849">
    <property type="entry name" value="SNARE_Sso1"/>
    <property type="match status" value="1"/>
</dbReference>
<dbReference type="OrthoDB" id="10255013at2759"/>
<keyword evidence="11" id="KW-1185">Reference proteome</keyword>
<feature type="region of interest" description="Disordered" evidence="7">
    <location>
        <begin position="21"/>
        <end position="55"/>
    </location>
</feature>
<feature type="domain" description="T-SNARE coiled-coil homology" evidence="9">
    <location>
        <begin position="245"/>
        <end position="307"/>
    </location>
</feature>
<sequence length="350" mass="40423">MNYQNECYSVSRDRMAELRAAGVDSADSTEAFGPQRNNNYSRVSKTEESLHSSFPIPTTEEAQYNASNQRAEPAVVQDEKVQVADLNSMDEFLEEIDSISAAIREVNHSIDDIGKLHDGSLDNFFDRQTKRLDVSIDDIFRQNQEIKQRIKALGPYCHSGADVRIRQTQSNRVRQEFVQVIQRFQDMERGYAKKYRQRVERQIRIVKPNATEEEVDQIINSDQQNKIFTQSLMNSNRSGQANAVLSEVQTRHDDIKKIERAILDLHQLFTDMQTLVEHQGKTLDQIEDHMDNTVDDIEKGVKHTDEAIKTAKRTRTKKWCCFFILIIIIIVAAFLIWWFGFNHKGVGDNP</sequence>
<evidence type="ECO:0000256" key="5">
    <source>
        <dbReference type="ARBA" id="ARBA00023136"/>
    </source>
</evidence>
<evidence type="ECO:0000256" key="2">
    <source>
        <dbReference type="ARBA" id="ARBA00009063"/>
    </source>
</evidence>
<dbReference type="Gene3D" id="1.20.58.70">
    <property type="match status" value="1"/>
</dbReference>
<organism evidence="10 11">
    <name type="scientific">Circinella minor</name>
    <dbReference type="NCBI Taxonomy" id="1195481"/>
    <lineage>
        <taxon>Eukaryota</taxon>
        <taxon>Fungi</taxon>
        <taxon>Fungi incertae sedis</taxon>
        <taxon>Mucoromycota</taxon>
        <taxon>Mucoromycotina</taxon>
        <taxon>Mucoromycetes</taxon>
        <taxon>Mucorales</taxon>
        <taxon>Lichtheimiaceae</taxon>
        <taxon>Circinella</taxon>
    </lineage>
</organism>
<feature type="transmembrane region" description="Helical" evidence="8">
    <location>
        <begin position="319"/>
        <end position="340"/>
    </location>
</feature>
<evidence type="ECO:0000256" key="7">
    <source>
        <dbReference type="SAM" id="MobiDB-lite"/>
    </source>
</evidence>
<protein>
    <recommendedName>
        <fullName evidence="9">t-SNARE coiled-coil homology domain-containing protein</fullName>
    </recommendedName>
</protein>
<evidence type="ECO:0000256" key="6">
    <source>
        <dbReference type="RuleBase" id="RU003858"/>
    </source>
</evidence>
<comment type="caution">
    <text evidence="10">The sequence shown here is derived from an EMBL/GenBank/DDBJ whole genome shotgun (WGS) entry which is preliminary data.</text>
</comment>
<evidence type="ECO:0000256" key="8">
    <source>
        <dbReference type="SAM" id="Phobius"/>
    </source>
</evidence>
<dbReference type="PANTHER" id="PTHR19957:SF307">
    <property type="entry name" value="PROTEIN SSO1-RELATED"/>
    <property type="match status" value="1"/>
</dbReference>
<dbReference type="Pfam" id="PF05739">
    <property type="entry name" value="SNARE"/>
    <property type="match status" value="1"/>
</dbReference>
<comment type="similarity">
    <text evidence="2 6">Belongs to the syntaxin family.</text>
</comment>
<evidence type="ECO:0000259" key="9">
    <source>
        <dbReference type="PROSITE" id="PS50192"/>
    </source>
</evidence>
<dbReference type="PROSITE" id="PS50192">
    <property type="entry name" value="T_SNARE"/>
    <property type="match status" value="1"/>
</dbReference>
<gene>
    <name evidence="10" type="ORF">INT45_012942</name>
</gene>
<dbReference type="GO" id="GO:0012505">
    <property type="term" value="C:endomembrane system"/>
    <property type="evidence" value="ECO:0007669"/>
    <property type="project" value="TreeGrafter"/>
</dbReference>
<dbReference type="GO" id="GO:0006886">
    <property type="term" value="P:intracellular protein transport"/>
    <property type="evidence" value="ECO:0007669"/>
    <property type="project" value="InterPro"/>
</dbReference>
<dbReference type="SUPFAM" id="SSF47661">
    <property type="entry name" value="t-snare proteins"/>
    <property type="match status" value="1"/>
</dbReference>
<dbReference type="InterPro" id="IPR010989">
    <property type="entry name" value="SNARE"/>
</dbReference>
<dbReference type="GO" id="GO:0048278">
    <property type="term" value="P:vesicle docking"/>
    <property type="evidence" value="ECO:0007669"/>
    <property type="project" value="TreeGrafter"/>
</dbReference>
<dbReference type="GO" id="GO:0005484">
    <property type="term" value="F:SNAP receptor activity"/>
    <property type="evidence" value="ECO:0007669"/>
    <property type="project" value="InterPro"/>
</dbReference>
<evidence type="ECO:0000313" key="11">
    <source>
        <dbReference type="Proteomes" id="UP000646827"/>
    </source>
</evidence>
<dbReference type="GO" id="GO:0006887">
    <property type="term" value="P:exocytosis"/>
    <property type="evidence" value="ECO:0007669"/>
    <property type="project" value="TreeGrafter"/>
</dbReference>
<evidence type="ECO:0000256" key="4">
    <source>
        <dbReference type="ARBA" id="ARBA00022989"/>
    </source>
</evidence>
<dbReference type="GO" id="GO:0005886">
    <property type="term" value="C:plasma membrane"/>
    <property type="evidence" value="ECO:0007669"/>
    <property type="project" value="TreeGrafter"/>
</dbReference>
<dbReference type="PANTHER" id="PTHR19957">
    <property type="entry name" value="SYNTAXIN"/>
    <property type="match status" value="1"/>
</dbReference>
<dbReference type="PROSITE" id="PS00914">
    <property type="entry name" value="SYNTAXIN"/>
    <property type="match status" value="1"/>
</dbReference>
<dbReference type="GO" id="GO:0006906">
    <property type="term" value="P:vesicle fusion"/>
    <property type="evidence" value="ECO:0007669"/>
    <property type="project" value="TreeGrafter"/>
</dbReference>
<dbReference type="Proteomes" id="UP000646827">
    <property type="component" value="Unassembled WGS sequence"/>
</dbReference>
<dbReference type="EMBL" id="JAEPRB010000071">
    <property type="protein sequence ID" value="KAG2222964.1"/>
    <property type="molecule type" value="Genomic_DNA"/>
</dbReference>
<dbReference type="InterPro" id="IPR006011">
    <property type="entry name" value="Syntaxin_N"/>
</dbReference>
<dbReference type="GO" id="GO:0000149">
    <property type="term" value="F:SNARE binding"/>
    <property type="evidence" value="ECO:0007669"/>
    <property type="project" value="TreeGrafter"/>
</dbReference>
<keyword evidence="4 8" id="KW-1133">Transmembrane helix</keyword>
<keyword evidence="3 8" id="KW-0812">Transmembrane</keyword>
<evidence type="ECO:0000256" key="1">
    <source>
        <dbReference type="ARBA" id="ARBA00004211"/>
    </source>
</evidence>
<accession>A0A8H7S592</accession>
<keyword evidence="5 8" id="KW-0472">Membrane</keyword>
<dbReference type="SMART" id="SM00503">
    <property type="entry name" value="SynN"/>
    <property type="match status" value="1"/>
</dbReference>
<dbReference type="Pfam" id="PF00804">
    <property type="entry name" value="Syntaxin"/>
    <property type="match status" value="1"/>
</dbReference>
<dbReference type="InterPro" id="IPR000727">
    <property type="entry name" value="T_SNARE_dom"/>
</dbReference>
<dbReference type="SMART" id="SM00397">
    <property type="entry name" value="t_SNARE"/>
    <property type="match status" value="1"/>
</dbReference>
<dbReference type="InterPro" id="IPR045242">
    <property type="entry name" value="Syntaxin"/>
</dbReference>
<name>A0A8H7S592_9FUNG</name>
<dbReference type="InterPro" id="IPR006012">
    <property type="entry name" value="Syntaxin/epimorphin_CS"/>
</dbReference>
<evidence type="ECO:0000256" key="3">
    <source>
        <dbReference type="ARBA" id="ARBA00022692"/>
    </source>
</evidence>
<comment type="subcellular location">
    <subcellularLocation>
        <location evidence="1">Membrane</location>
        <topology evidence="1">Single-pass type IV membrane protein</topology>
    </subcellularLocation>
</comment>
<evidence type="ECO:0000313" key="10">
    <source>
        <dbReference type="EMBL" id="KAG2222964.1"/>
    </source>
</evidence>
<proteinExistence type="inferred from homology"/>